<dbReference type="RefSeq" id="WP_153863961.1">
    <property type="nucleotide sequence ID" value="NZ_WJQS01000010.1"/>
</dbReference>
<accession>A0A6I2GM07</accession>
<evidence type="ECO:0000313" key="3">
    <source>
        <dbReference type="EMBL" id="MRI86269.1"/>
    </source>
</evidence>
<keyword evidence="4" id="KW-1185">Reference proteome</keyword>
<evidence type="ECO:0000256" key="1">
    <source>
        <dbReference type="SAM" id="SignalP"/>
    </source>
</evidence>
<keyword evidence="1" id="KW-0732">Signal</keyword>
<dbReference type="Pfam" id="PF03413">
    <property type="entry name" value="PepSY"/>
    <property type="match status" value="1"/>
</dbReference>
<dbReference type="Proteomes" id="UP000430975">
    <property type="component" value="Unassembled WGS sequence"/>
</dbReference>
<feature type="signal peptide" evidence="1">
    <location>
        <begin position="1"/>
        <end position="25"/>
    </location>
</feature>
<reference evidence="3 4" key="1">
    <citation type="submission" date="2019-11" db="EMBL/GenBank/DDBJ databases">
        <title>Characterisation of Fundicoccus ignavus gen. nov. sp. nov., a novel genus of the family Aerococcaceae isolated from bulk tank milk.</title>
        <authorList>
            <person name="Siebert A."/>
            <person name="Huptas C."/>
            <person name="Wenning M."/>
            <person name="Scherer S."/>
            <person name="Doll E.V."/>
        </authorList>
    </citation>
    <scope>NUCLEOTIDE SEQUENCE [LARGE SCALE GENOMIC DNA]</scope>
    <source>
        <strain evidence="3 4">WS4759</strain>
    </source>
</reference>
<feature type="chain" id="PRO_5039223510" description="PepSY domain-containing protein" evidence="1">
    <location>
        <begin position="26"/>
        <end position="207"/>
    </location>
</feature>
<name>A0A6I2GM07_9LACT</name>
<comment type="caution">
    <text evidence="3">The sequence shown here is derived from an EMBL/GenBank/DDBJ whole genome shotgun (WGS) entry which is preliminary data.</text>
</comment>
<dbReference type="Gene3D" id="3.10.450.40">
    <property type="match status" value="2"/>
</dbReference>
<protein>
    <recommendedName>
        <fullName evidence="2">PepSY domain-containing protein</fullName>
    </recommendedName>
</protein>
<dbReference type="EMBL" id="WJQS01000010">
    <property type="protein sequence ID" value="MRI86269.1"/>
    <property type="molecule type" value="Genomic_DNA"/>
</dbReference>
<organism evidence="3 4">
    <name type="scientific">Fundicoccus ignavus</name>
    <dbReference type="NCBI Taxonomy" id="2664442"/>
    <lineage>
        <taxon>Bacteria</taxon>
        <taxon>Bacillati</taxon>
        <taxon>Bacillota</taxon>
        <taxon>Bacilli</taxon>
        <taxon>Lactobacillales</taxon>
        <taxon>Aerococcaceae</taxon>
        <taxon>Fundicoccus</taxon>
    </lineage>
</organism>
<evidence type="ECO:0000259" key="2">
    <source>
        <dbReference type="Pfam" id="PF03413"/>
    </source>
</evidence>
<dbReference type="AlphaFoldDB" id="A0A6I2GM07"/>
<feature type="domain" description="PepSY" evidence="2">
    <location>
        <begin position="142"/>
        <end position="204"/>
    </location>
</feature>
<proteinExistence type="predicted"/>
<gene>
    <name evidence="3" type="ORF">GIY09_10470</name>
</gene>
<dbReference type="InterPro" id="IPR025711">
    <property type="entry name" value="PepSY"/>
</dbReference>
<sequence length="207" mass="23011">MKKSLAFKRLVLFGASVLGFGAVNALSVAAQDDSSESSSEVVSSESSDEEVVAFLATEGSDLQLAMVAAIEAFQAELPDVEIVELDIELQKDGSFEIQLDGQDADTEYELKFDSEKNEVVSREEDQLDDDDVKTPLDFEQLLSIDEITEIALAEAGFGEVTDWNLEFDRRYERFEWELEIYDADTKEEAELTIEGLTGEVLKAELDD</sequence>
<evidence type="ECO:0000313" key="4">
    <source>
        <dbReference type="Proteomes" id="UP000430975"/>
    </source>
</evidence>